<dbReference type="InterPro" id="IPR048052">
    <property type="entry name" value="FM1-like"/>
</dbReference>
<evidence type="ECO:0000256" key="3">
    <source>
        <dbReference type="ARBA" id="ARBA00022729"/>
    </source>
</evidence>
<feature type="signal peptide" evidence="6">
    <location>
        <begin position="1"/>
        <end position="37"/>
    </location>
</feature>
<keyword evidence="1" id="KW-0134">Cell wall</keyword>
<dbReference type="EMBL" id="CP129674">
    <property type="protein sequence ID" value="XDS45104.1"/>
    <property type="molecule type" value="Genomic_DNA"/>
</dbReference>
<dbReference type="NCBIfam" id="TIGR04226">
    <property type="entry name" value="RrgB_K2N_iso_D2"/>
    <property type="match status" value="1"/>
</dbReference>
<accession>A0AB39U7Y0</accession>
<evidence type="ECO:0000259" key="8">
    <source>
        <dbReference type="Pfam" id="PF16555"/>
    </source>
</evidence>
<dbReference type="InterPro" id="IPR013783">
    <property type="entry name" value="Ig-like_fold"/>
</dbReference>
<feature type="domain" description="Sgo0707-like N2" evidence="9">
    <location>
        <begin position="203"/>
        <end position="315"/>
    </location>
</feature>
<feature type="chain" id="PRO_5044285372" evidence="6">
    <location>
        <begin position="38"/>
        <end position="510"/>
    </location>
</feature>
<evidence type="ECO:0000259" key="9">
    <source>
        <dbReference type="Pfam" id="PF20623"/>
    </source>
</evidence>
<evidence type="ECO:0000256" key="2">
    <source>
        <dbReference type="ARBA" id="ARBA00022525"/>
    </source>
</evidence>
<dbReference type="Gene3D" id="2.60.40.740">
    <property type="match status" value="1"/>
</dbReference>
<evidence type="ECO:0000256" key="1">
    <source>
        <dbReference type="ARBA" id="ARBA00022512"/>
    </source>
</evidence>
<evidence type="ECO:0000256" key="4">
    <source>
        <dbReference type="ARBA" id="ARBA00023088"/>
    </source>
</evidence>
<feature type="transmembrane region" description="Helical" evidence="5">
    <location>
        <begin position="481"/>
        <end position="501"/>
    </location>
</feature>
<evidence type="ECO:0000256" key="5">
    <source>
        <dbReference type="SAM" id="Phobius"/>
    </source>
</evidence>
<dbReference type="Pfam" id="PF20623">
    <property type="entry name" value="Sgo0707_N2"/>
    <property type="match status" value="1"/>
</dbReference>
<dbReference type="InterPro" id="IPR032364">
    <property type="entry name" value="GramPos_pilinD1_N"/>
</dbReference>
<dbReference type="Gene3D" id="2.60.40.10">
    <property type="entry name" value="Immunoglobulins"/>
    <property type="match status" value="2"/>
</dbReference>
<dbReference type="KEGG" id="baqk:QN215_02970"/>
<evidence type="ECO:0000256" key="6">
    <source>
        <dbReference type="SAM" id="SignalP"/>
    </source>
</evidence>
<protein>
    <submittedName>
        <fullName evidence="10">SpaH/EbpB family LPXTG-anchored major pilin</fullName>
    </submittedName>
</protein>
<feature type="domain" description="Gram-positive pilin subunit D1 N-terminal" evidence="8">
    <location>
        <begin position="53"/>
        <end position="198"/>
    </location>
</feature>
<feature type="domain" description="Gram-positive cocci surface proteins LPxTG" evidence="7">
    <location>
        <begin position="466"/>
        <end position="505"/>
    </location>
</feature>
<dbReference type="Pfam" id="PF16555">
    <property type="entry name" value="GramPos_pilinD1"/>
    <property type="match status" value="1"/>
</dbReference>
<keyword evidence="4" id="KW-0572">Peptidoglycan-anchor</keyword>
<keyword evidence="2" id="KW-0964">Secreted</keyword>
<evidence type="ECO:0000259" key="7">
    <source>
        <dbReference type="Pfam" id="PF00746"/>
    </source>
</evidence>
<dbReference type="InterPro" id="IPR026466">
    <property type="entry name" value="Fim_isopep_form_D2_dom"/>
</dbReference>
<dbReference type="NCBIfam" id="TIGR01167">
    <property type="entry name" value="LPXTG_anchor"/>
    <property type="match status" value="1"/>
</dbReference>
<dbReference type="GO" id="GO:0005975">
    <property type="term" value="P:carbohydrate metabolic process"/>
    <property type="evidence" value="ECO:0007669"/>
    <property type="project" value="UniProtKB-ARBA"/>
</dbReference>
<keyword evidence="5" id="KW-1133">Transmembrane helix</keyword>
<reference evidence="10" key="1">
    <citation type="submission" date="2023-07" db="EMBL/GenBank/DDBJ databases">
        <title>Bifidobacterium aquikefiriaerophilum sp. nov. and Bifidobacterium eccum sp. nov., isolated from water kefir.</title>
        <authorList>
            <person name="Breselge S."/>
            <person name="Bellassi P."/>
            <person name="Barcenilla C."/>
            <person name="Alvarez-Ordonez A."/>
            <person name="Morelli L."/>
            <person name="Cotter P.D."/>
        </authorList>
    </citation>
    <scope>NUCLEOTIDE SEQUENCE</scope>
    <source>
        <strain evidence="10">WK041_4_12</strain>
    </source>
</reference>
<keyword evidence="5" id="KW-0472">Membrane</keyword>
<keyword evidence="3 6" id="KW-0732">Signal</keyword>
<dbReference type="Pfam" id="PF00746">
    <property type="entry name" value="Gram_pos_anchor"/>
    <property type="match status" value="1"/>
</dbReference>
<proteinExistence type="predicted"/>
<evidence type="ECO:0000313" key="10">
    <source>
        <dbReference type="EMBL" id="XDS45104.1"/>
    </source>
</evidence>
<gene>
    <name evidence="10" type="ORF">QN215_02970</name>
</gene>
<dbReference type="InterPro" id="IPR019931">
    <property type="entry name" value="LPXTG_anchor"/>
</dbReference>
<dbReference type="NCBIfam" id="NF033902">
    <property type="entry name" value="iso_D2_wall_anc"/>
    <property type="match status" value="1"/>
</dbReference>
<sequence length="510" mass="52216">MSTQSGNKFWLRKIAAAAGALALGVAGLAGLAQTAQADENIPVTGVGNINPGTATSLTIHKFDGAQGNAGDGTVQDTSKMGNPLQGVEFTVTPVTYKGATKIDLDTEAGWDAINGIQATDVTGSNSAYTQDSANATKITTDASGTATESLPHGLYLVQETGSGNNNIVSSVAPFLVTLPLPQGSGNWLYDVNVYPKNQVLNAPQKTINSDSDQKGLKVGDTVQWTITQSVPRLNAGDSYNSASIWDVMPTDGSLAYDATASLTLNGAALSEGTDYTIDPAGTTWTLTSTGLGKIKAGDTLAVTFTTKVLKVTKDGSIANPGSSTGTPGYGSEFNGHKVPGNPTPYTYWGQLAVTKVDENKNVLKGATFQVTAKTAASCPATVPSDGVVSTGTSDGNGIVQWDATSPASSPLGLFVANSNNGPLQSPSKDYCLYETAAPAGYIAAAVQTVTITAGTDNLNTVTVTDVQQGHPTLPLTGAQGIVLMSVVGIVLIAAGGTLYVVSRRRASQNQ</sequence>
<organism evidence="10">
    <name type="scientific">Bifidobacterium aquikefiricola</name>
    <dbReference type="NCBI Taxonomy" id="3059038"/>
    <lineage>
        <taxon>Bacteria</taxon>
        <taxon>Bacillati</taxon>
        <taxon>Actinomycetota</taxon>
        <taxon>Actinomycetes</taxon>
        <taxon>Bifidobacteriales</taxon>
        <taxon>Bifidobacteriaceae</taxon>
        <taxon>Bifidobacterium</taxon>
    </lineage>
</organism>
<dbReference type="InterPro" id="IPR046473">
    <property type="entry name" value="Sgo0707-like_N2"/>
</dbReference>
<dbReference type="AlphaFoldDB" id="A0AB39U7Y0"/>
<dbReference type="RefSeq" id="WP_369344644.1">
    <property type="nucleotide sequence ID" value="NZ_CP129674.1"/>
</dbReference>
<name>A0AB39U7Y0_9BIFI</name>
<keyword evidence="5" id="KW-0812">Transmembrane</keyword>